<comment type="caution">
    <text evidence="1">The sequence shown here is derived from an EMBL/GenBank/DDBJ whole genome shotgun (WGS) entry which is preliminary data.</text>
</comment>
<sequence length="134" mass="15266">AGLPEALPLPRVDDLEWDLPNGSSEGAALLIGEHVLRDPPIQVTGVVAVVDTKGLYLHHVRHYTPLFIKRLIHIVQIHFIGDDYDKLHAFIPPELLPREYGGIHESYDCDGLEKELRRSSRYFEEIDQSGYRTK</sequence>
<name>A0AC60QRR4_IXOPE</name>
<protein>
    <submittedName>
        <fullName evidence="1">Uncharacterized protein</fullName>
    </submittedName>
</protein>
<organism evidence="1 2">
    <name type="scientific">Ixodes persulcatus</name>
    <name type="common">Taiga tick</name>
    <dbReference type="NCBI Taxonomy" id="34615"/>
    <lineage>
        <taxon>Eukaryota</taxon>
        <taxon>Metazoa</taxon>
        <taxon>Ecdysozoa</taxon>
        <taxon>Arthropoda</taxon>
        <taxon>Chelicerata</taxon>
        <taxon>Arachnida</taxon>
        <taxon>Acari</taxon>
        <taxon>Parasitiformes</taxon>
        <taxon>Ixodida</taxon>
        <taxon>Ixodoidea</taxon>
        <taxon>Ixodidae</taxon>
        <taxon>Ixodinae</taxon>
        <taxon>Ixodes</taxon>
    </lineage>
</organism>
<keyword evidence="2" id="KW-1185">Reference proteome</keyword>
<evidence type="ECO:0000313" key="2">
    <source>
        <dbReference type="Proteomes" id="UP000805193"/>
    </source>
</evidence>
<accession>A0AC60QRR4</accession>
<dbReference type="EMBL" id="JABSTQ010004806">
    <property type="protein sequence ID" value="KAG0440980.1"/>
    <property type="molecule type" value="Genomic_DNA"/>
</dbReference>
<dbReference type="Proteomes" id="UP000805193">
    <property type="component" value="Unassembled WGS sequence"/>
</dbReference>
<proteinExistence type="predicted"/>
<feature type="non-terminal residue" evidence="1">
    <location>
        <position position="1"/>
    </location>
</feature>
<gene>
    <name evidence="1" type="ORF">HPB47_016092</name>
</gene>
<evidence type="ECO:0000313" key="1">
    <source>
        <dbReference type="EMBL" id="KAG0440980.1"/>
    </source>
</evidence>
<reference evidence="1 2" key="1">
    <citation type="journal article" date="2020" name="Cell">
        <title>Large-Scale Comparative Analyses of Tick Genomes Elucidate Their Genetic Diversity and Vector Capacities.</title>
        <authorList>
            <consortium name="Tick Genome and Microbiome Consortium (TIGMIC)"/>
            <person name="Jia N."/>
            <person name="Wang J."/>
            <person name="Shi W."/>
            <person name="Du L."/>
            <person name="Sun Y."/>
            <person name="Zhan W."/>
            <person name="Jiang J.F."/>
            <person name="Wang Q."/>
            <person name="Zhang B."/>
            <person name="Ji P."/>
            <person name="Bell-Sakyi L."/>
            <person name="Cui X.M."/>
            <person name="Yuan T.T."/>
            <person name="Jiang B.G."/>
            <person name="Yang W.F."/>
            <person name="Lam T.T."/>
            <person name="Chang Q.C."/>
            <person name="Ding S.J."/>
            <person name="Wang X.J."/>
            <person name="Zhu J.G."/>
            <person name="Ruan X.D."/>
            <person name="Zhao L."/>
            <person name="Wei J.T."/>
            <person name="Ye R.Z."/>
            <person name="Que T.C."/>
            <person name="Du C.H."/>
            <person name="Zhou Y.H."/>
            <person name="Cheng J.X."/>
            <person name="Dai P.F."/>
            <person name="Guo W.B."/>
            <person name="Han X.H."/>
            <person name="Huang E.J."/>
            <person name="Li L.F."/>
            <person name="Wei W."/>
            <person name="Gao Y.C."/>
            <person name="Liu J.Z."/>
            <person name="Shao H.Z."/>
            <person name="Wang X."/>
            <person name="Wang C.C."/>
            <person name="Yang T.C."/>
            <person name="Huo Q.B."/>
            <person name="Li W."/>
            <person name="Chen H.Y."/>
            <person name="Chen S.E."/>
            <person name="Zhou L.G."/>
            <person name="Ni X.B."/>
            <person name="Tian J.H."/>
            <person name="Sheng Y."/>
            <person name="Liu T."/>
            <person name="Pan Y.S."/>
            <person name="Xia L.Y."/>
            <person name="Li J."/>
            <person name="Zhao F."/>
            <person name="Cao W.C."/>
        </authorList>
    </citation>
    <scope>NUCLEOTIDE SEQUENCE [LARGE SCALE GENOMIC DNA]</scope>
    <source>
        <strain evidence="1">Iper-2018</strain>
    </source>
</reference>